<evidence type="ECO:0000313" key="1">
    <source>
        <dbReference type="EMBL" id="SOB60562.1"/>
    </source>
</evidence>
<gene>
    <name evidence="1" type="ORF">DPRO_3646</name>
</gene>
<keyword evidence="2" id="KW-1185">Reference proteome</keyword>
<dbReference type="Proteomes" id="UP000219215">
    <property type="component" value="Chromosome DPRO"/>
</dbReference>
<organism evidence="1 2">
    <name type="scientific">Pseudodesulfovibrio profundus</name>
    <dbReference type="NCBI Taxonomy" id="57320"/>
    <lineage>
        <taxon>Bacteria</taxon>
        <taxon>Pseudomonadati</taxon>
        <taxon>Thermodesulfobacteriota</taxon>
        <taxon>Desulfovibrionia</taxon>
        <taxon>Desulfovibrionales</taxon>
        <taxon>Desulfovibrionaceae</taxon>
    </lineage>
</organism>
<evidence type="ECO:0000313" key="2">
    <source>
        <dbReference type="Proteomes" id="UP000219215"/>
    </source>
</evidence>
<name>A0A2C8FD41_9BACT</name>
<dbReference type="RefSeq" id="WP_097013264.1">
    <property type="nucleotide sequence ID" value="NZ_LT907975.1"/>
</dbReference>
<dbReference type="EMBL" id="LT907975">
    <property type="protein sequence ID" value="SOB60562.1"/>
    <property type="molecule type" value="Genomic_DNA"/>
</dbReference>
<reference evidence="2" key="1">
    <citation type="submission" date="2017-09" db="EMBL/GenBank/DDBJ databases">
        <authorList>
            <person name="Regsiter A."/>
            <person name="William W."/>
        </authorList>
    </citation>
    <scope>NUCLEOTIDE SEQUENCE [LARGE SCALE GENOMIC DNA]</scope>
    <source>
        <strain evidence="2">500-1</strain>
    </source>
</reference>
<dbReference type="OrthoDB" id="5465353at2"/>
<dbReference type="SUPFAM" id="SSF47413">
    <property type="entry name" value="lambda repressor-like DNA-binding domains"/>
    <property type="match status" value="1"/>
</dbReference>
<protein>
    <submittedName>
        <fullName evidence="1">Uncharacterized protein</fullName>
    </submittedName>
</protein>
<accession>A0A2C8FD41</accession>
<dbReference type="AlphaFoldDB" id="A0A2C8FD41"/>
<dbReference type="InterPro" id="IPR010982">
    <property type="entry name" value="Lambda_DNA-bd_dom_sf"/>
</dbReference>
<dbReference type="KEGG" id="pprf:DPRO_3646"/>
<proteinExistence type="predicted"/>
<dbReference type="GO" id="GO:0003677">
    <property type="term" value="F:DNA binding"/>
    <property type="evidence" value="ECO:0007669"/>
    <property type="project" value="InterPro"/>
</dbReference>
<sequence>MENALEQYRQRYQLSYADLARMVGKDRATVMRHCKAAAVPEAAVARYHAKLMIPVKNLRPDLFEGESKS</sequence>